<dbReference type="AlphaFoldDB" id="A0A1Y5PFY8"/>
<organism evidence="1">
    <name type="scientific">uncultured Mycobacterium sp</name>
    <dbReference type="NCBI Taxonomy" id="171292"/>
    <lineage>
        <taxon>Bacteria</taxon>
        <taxon>Bacillati</taxon>
        <taxon>Actinomycetota</taxon>
        <taxon>Actinomycetes</taxon>
        <taxon>Mycobacteriales</taxon>
        <taxon>Mycobacteriaceae</taxon>
        <taxon>Mycobacterium</taxon>
        <taxon>environmental samples</taxon>
    </lineage>
</organism>
<protein>
    <submittedName>
        <fullName evidence="1">Uncharacterized protein</fullName>
    </submittedName>
</protein>
<gene>
    <name evidence="1" type="ORF">MHPYR_450035</name>
</gene>
<name>A0A1Y5PFY8_9MYCO</name>
<evidence type="ECO:0000313" key="1">
    <source>
        <dbReference type="EMBL" id="SBS77592.1"/>
    </source>
</evidence>
<sequence length="80" mass="7998">MLPTISLQTAPGGAGLTVGENELGSPGPTAFSVGDGVTADDGVVVVDGLSFAFELQAVNAPIPTIAAPPAKSAIWRVRRP</sequence>
<dbReference type="EMBL" id="FLQS01000040">
    <property type="protein sequence ID" value="SBS77592.1"/>
    <property type="molecule type" value="Genomic_DNA"/>
</dbReference>
<reference evidence="1" key="1">
    <citation type="submission" date="2016-03" db="EMBL/GenBank/DDBJ databases">
        <authorList>
            <person name="Ploux O."/>
        </authorList>
    </citation>
    <scope>NUCLEOTIDE SEQUENCE</scope>
    <source>
        <strain evidence="1">UC10</strain>
    </source>
</reference>
<accession>A0A1Y5PFY8</accession>
<proteinExistence type="predicted"/>